<dbReference type="InterPro" id="IPR032675">
    <property type="entry name" value="LRR_dom_sf"/>
</dbReference>
<keyword evidence="7" id="KW-1133">Transmembrane helix</keyword>
<keyword evidence="9 11" id="KW-0675">Receptor</keyword>
<accession>A0A5E4GCE5</accession>
<proteinExistence type="inferred from homology"/>
<keyword evidence="8" id="KW-0472">Membrane</keyword>
<keyword evidence="10" id="KW-0325">Glycoprotein</keyword>
<evidence type="ECO:0000256" key="2">
    <source>
        <dbReference type="ARBA" id="ARBA00009592"/>
    </source>
</evidence>
<evidence type="ECO:0000313" key="12">
    <source>
        <dbReference type="Proteomes" id="UP000327085"/>
    </source>
</evidence>
<organism evidence="11 12">
    <name type="scientific">Prunus dulcis</name>
    <name type="common">Almond</name>
    <name type="synonym">Amygdalus dulcis</name>
    <dbReference type="NCBI Taxonomy" id="3755"/>
    <lineage>
        <taxon>Eukaryota</taxon>
        <taxon>Viridiplantae</taxon>
        <taxon>Streptophyta</taxon>
        <taxon>Embryophyta</taxon>
        <taxon>Tracheophyta</taxon>
        <taxon>Spermatophyta</taxon>
        <taxon>Magnoliopsida</taxon>
        <taxon>eudicotyledons</taxon>
        <taxon>Gunneridae</taxon>
        <taxon>Pentapetalae</taxon>
        <taxon>rosids</taxon>
        <taxon>fabids</taxon>
        <taxon>Rosales</taxon>
        <taxon>Rosaceae</taxon>
        <taxon>Amygdaloideae</taxon>
        <taxon>Amygdaleae</taxon>
        <taxon>Prunus</taxon>
    </lineage>
</organism>
<protein>
    <submittedName>
        <fullName evidence="11">PREDICTED: receptor</fullName>
    </submittedName>
</protein>
<dbReference type="SUPFAM" id="SSF52058">
    <property type="entry name" value="L domain-like"/>
    <property type="match status" value="1"/>
</dbReference>
<keyword evidence="4" id="KW-0433">Leucine-rich repeat</keyword>
<keyword evidence="3" id="KW-1003">Cell membrane</keyword>
<dbReference type="InParanoid" id="A0A5E4GCE5"/>
<dbReference type="PANTHER" id="PTHR27004">
    <property type="entry name" value="RECEPTOR-LIKE PROTEIN 12 ISOFORM X1"/>
    <property type="match status" value="1"/>
</dbReference>
<gene>
    <name evidence="11" type="ORF">ALMOND_2B009604</name>
</gene>
<comment type="subcellular location">
    <subcellularLocation>
        <location evidence="1">Cell membrane</location>
        <topology evidence="1">Single-pass type I membrane protein</topology>
    </subcellularLocation>
</comment>
<keyword evidence="5" id="KW-0812">Transmembrane</keyword>
<evidence type="ECO:0000256" key="4">
    <source>
        <dbReference type="ARBA" id="ARBA00022614"/>
    </source>
</evidence>
<evidence type="ECO:0000256" key="6">
    <source>
        <dbReference type="ARBA" id="ARBA00022737"/>
    </source>
</evidence>
<dbReference type="PANTHER" id="PTHR27004:SF428">
    <property type="entry name" value="OS01G0160600 PROTEIN"/>
    <property type="match status" value="1"/>
</dbReference>
<evidence type="ECO:0000256" key="7">
    <source>
        <dbReference type="ARBA" id="ARBA00022989"/>
    </source>
</evidence>
<evidence type="ECO:0000256" key="1">
    <source>
        <dbReference type="ARBA" id="ARBA00004251"/>
    </source>
</evidence>
<evidence type="ECO:0000256" key="5">
    <source>
        <dbReference type="ARBA" id="ARBA00022692"/>
    </source>
</evidence>
<dbReference type="GO" id="GO:0005886">
    <property type="term" value="C:plasma membrane"/>
    <property type="evidence" value="ECO:0007669"/>
    <property type="project" value="UniProtKB-SubCell"/>
</dbReference>
<sequence>MGDYCYQDTVVVAIKGFKIEMLKIQTFFTTIDFSNNTFKGEIPNVNGRLKSLKGLNFSHNELTVAKTCIPYPSMPSSLQQEDDLEHGSLFDWKVALMGPVGYLVLSNETQDWLVKVVERKQWLSKSRPIALGQTGLRFTTIF</sequence>
<dbReference type="Gramene" id="VVA37489">
    <property type="protein sequence ID" value="VVA37489"/>
    <property type="gene ID" value="Prudul26B009604"/>
</dbReference>
<keyword evidence="6" id="KW-0677">Repeat</keyword>
<comment type="similarity">
    <text evidence="2">Belongs to the RLP family.</text>
</comment>
<dbReference type="Gene3D" id="3.80.10.10">
    <property type="entry name" value="Ribonuclease Inhibitor"/>
    <property type="match status" value="1"/>
</dbReference>
<evidence type="ECO:0000256" key="8">
    <source>
        <dbReference type="ARBA" id="ARBA00023136"/>
    </source>
</evidence>
<evidence type="ECO:0000256" key="9">
    <source>
        <dbReference type="ARBA" id="ARBA00023170"/>
    </source>
</evidence>
<dbReference type="EMBL" id="CABIKO010000539">
    <property type="protein sequence ID" value="VVA37489.1"/>
    <property type="molecule type" value="Genomic_DNA"/>
</dbReference>
<dbReference type="Proteomes" id="UP000327085">
    <property type="component" value="Chromosome 4"/>
</dbReference>
<reference evidence="12" key="1">
    <citation type="journal article" date="2020" name="Plant J.">
        <title>Transposons played a major role in the diversification between the closely related almond and peach genomes: results from the almond genome sequence.</title>
        <authorList>
            <person name="Alioto T."/>
            <person name="Alexiou K.G."/>
            <person name="Bardil A."/>
            <person name="Barteri F."/>
            <person name="Castanera R."/>
            <person name="Cruz F."/>
            <person name="Dhingra A."/>
            <person name="Duval H."/>
            <person name="Fernandez I Marti A."/>
            <person name="Frias L."/>
            <person name="Galan B."/>
            <person name="Garcia J.L."/>
            <person name="Howad W."/>
            <person name="Gomez-Garrido J."/>
            <person name="Gut M."/>
            <person name="Julca I."/>
            <person name="Morata J."/>
            <person name="Puigdomenech P."/>
            <person name="Ribeca P."/>
            <person name="Rubio Cabetas M.J."/>
            <person name="Vlasova A."/>
            <person name="Wirthensohn M."/>
            <person name="Garcia-Mas J."/>
            <person name="Gabaldon T."/>
            <person name="Casacuberta J.M."/>
            <person name="Arus P."/>
        </authorList>
    </citation>
    <scope>NUCLEOTIDE SEQUENCE [LARGE SCALE GENOMIC DNA]</scope>
    <source>
        <strain evidence="12">cv. Texas</strain>
    </source>
</reference>
<evidence type="ECO:0000256" key="10">
    <source>
        <dbReference type="ARBA" id="ARBA00023180"/>
    </source>
</evidence>
<evidence type="ECO:0000313" key="11">
    <source>
        <dbReference type="EMBL" id="VVA37489.1"/>
    </source>
</evidence>
<evidence type="ECO:0000256" key="3">
    <source>
        <dbReference type="ARBA" id="ARBA00022475"/>
    </source>
</evidence>
<dbReference type="AlphaFoldDB" id="A0A5E4GCE5"/>
<name>A0A5E4GCE5_PRUDU</name>